<sequence>MPIPTSKNVKRIACWKSILESCFIFYHEKRESKILSLCSHSSNSVGNDEFIRSLIAEAIDKIGRDGIISIESSSSSEISVMVEDGMKAELNKVVAENGPHGKLLKSIILMILHCLRGTRMLKTIARHMGIEANNTKVPIAQRGAGVQNGSKTILALLGKWALGVEISHKRKEEVDIAHPAAKSMIELSRTQDEEVGDGSTSVIVLGLWRLEMDTGMVSRPSSRDFRRYNIWMLNKNFSNAITGHNA</sequence>
<organism evidence="1 2">
    <name type="scientific">Centaurea solstitialis</name>
    <name type="common">yellow star-thistle</name>
    <dbReference type="NCBI Taxonomy" id="347529"/>
    <lineage>
        <taxon>Eukaryota</taxon>
        <taxon>Viridiplantae</taxon>
        <taxon>Streptophyta</taxon>
        <taxon>Embryophyta</taxon>
        <taxon>Tracheophyta</taxon>
        <taxon>Spermatophyta</taxon>
        <taxon>Magnoliopsida</taxon>
        <taxon>eudicotyledons</taxon>
        <taxon>Gunneridae</taxon>
        <taxon>Pentapetalae</taxon>
        <taxon>asterids</taxon>
        <taxon>campanulids</taxon>
        <taxon>Asterales</taxon>
        <taxon>Asteraceae</taxon>
        <taxon>Carduoideae</taxon>
        <taxon>Cardueae</taxon>
        <taxon>Centaureinae</taxon>
        <taxon>Centaurea</taxon>
    </lineage>
</organism>
<name>A0AA38SC56_9ASTR</name>
<dbReference type="InterPro" id="IPR027410">
    <property type="entry name" value="TCP-1-like_intermed_sf"/>
</dbReference>
<proteinExistence type="predicted"/>
<dbReference type="Gene3D" id="1.10.560.10">
    <property type="entry name" value="GroEL-like equatorial domain"/>
    <property type="match status" value="1"/>
</dbReference>
<reference evidence="1" key="1">
    <citation type="submission" date="2023-03" db="EMBL/GenBank/DDBJ databases">
        <title>Chromosome-scale reference genome and RAD-based genetic map of yellow starthistle (Centaurea solstitialis) reveal putative structural variation and QTLs associated with invader traits.</title>
        <authorList>
            <person name="Reatini B."/>
            <person name="Cang F.A."/>
            <person name="Jiang Q."/>
            <person name="Mckibben M.T.W."/>
            <person name="Barker M.S."/>
            <person name="Rieseberg L.H."/>
            <person name="Dlugosch K.M."/>
        </authorList>
    </citation>
    <scope>NUCLEOTIDE SEQUENCE</scope>
    <source>
        <strain evidence="1">CAN-66</strain>
        <tissue evidence="1">Leaf</tissue>
    </source>
</reference>
<dbReference type="InterPro" id="IPR002423">
    <property type="entry name" value="Cpn60/GroEL/TCP-1"/>
</dbReference>
<dbReference type="Proteomes" id="UP001172457">
    <property type="component" value="Chromosome 8"/>
</dbReference>
<comment type="caution">
    <text evidence="1">The sequence shown here is derived from an EMBL/GenBank/DDBJ whole genome shotgun (WGS) entry which is preliminary data.</text>
</comment>
<gene>
    <name evidence="1" type="ORF">OSB04_032142</name>
</gene>
<dbReference type="Gene3D" id="3.30.260.10">
    <property type="entry name" value="TCP-1-like chaperonin intermediate domain"/>
    <property type="match status" value="1"/>
</dbReference>
<dbReference type="Pfam" id="PF00118">
    <property type="entry name" value="Cpn60_TCP1"/>
    <property type="match status" value="1"/>
</dbReference>
<evidence type="ECO:0000313" key="1">
    <source>
        <dbReference type="EMBL" id="KAJ9539409.1"/>
    </source>
</evidence>
<dbReference type="EMBL" id="JARYMX010000008">
    <property type="protein sequence ID" value="KAJ9539409.1"/>
    <property type="molecule type" value="Genomic_DNA"/>
</dbReference>
<dbReference type="AlphaFoldDB" id="A0AA38SC56"/>
<dbReference type="SUPFAM" id="SSF48592">
    <property type="entry name" value="GroEL equatorial domain-like"/>
    <property type="match status" value="1"/>
</dbReference>
<dbReference type="InterPro" id="IPR027413">
    <property type="entry name" value="GROEL-like_equatorial_sf"/>
</dbReference>
<dbReference type="GO" id="GO:0005524">
    <property type="term" value="F:ATP binding"/>
    <property type="evidence" value="ECO:0007669"/>
    <property type="project" value="InterPro"/>
</dbReference>
<evidence type="ECO:0000313" key="2">
    <source>
        <dbReference type="Proteomes" id="UP001172457"/>
    </source>
</evidence>
<keyword evidence="2" id="KW-1185">Reference proteome</keyword>
<dbReference type="SUPFAM" id="SSF54849">
    <property type="entry name" value="GroEL-intermediate domain like"/>
    <property type="match status" value="1"/>
</dbReference>
<protein>
    <submittedName>
        <fullName evidence="1">Uncharacterized protein</fullName>
    </submittedName>
</protein>
<accession>A0AA38SC56</accession>